<name>A0A8T9C1K0_9HELO</name>
<dbReference type="AlphaFoldDB" id="A0A8T9C1K0"/>
<gene>
    <name evidence="3" type="ORF">LSUE1_G006030</name>
</gene>
<comment type="caution">
    <text evidence="3">The sequence shown here is derived from an EMBL/GenBank/DDBJ whole genome shotgun (WGS) entry which is preliminary data.</text>
</comment>
<organism evidence="3 4">
    <name type="scientific">Lachnellula suecica</name>
    <dbReference type="NCBI Taxonomy" id="602035"/>
    <lineage>
        <taxon>Eukaryota</taxon>
        <taxon>Fungi</taxon>
        <taxon>Dikarya</taxon>
        <taxon>Ascomycota</taxon>
        <taxon>Pezizomycotina</taxon>
        <taxon>Leotiomycetes</taxon>
        <taxon>Helotiales</taxon>
        <taxon>Lachnaceae</taxon>
        <taxon>Lachnellula</taxon>
    </lineage>
</organism>
<keyword evidence="2" id="KW-1133">Transmembrane helix</keyword>
<dbReference type="OrthoDB" id="193478at2759"/>
<evidence type="ECO:0000313" key="3">
    <source>
        <dbReference type="EMBL" id="TVY75842.1"/>
    </source>
</evidence>
<keyword evidence="4" id="KW-1185">Reference proteome</keyword>
<feature type="transmembrane region" description="Helical" evidence="2">
    <location>
        <begin position="95"/>
        <end position="115"/>
    </location>
</feature>
<proteinExistence type="predicted"/>
<feature type="compositionally biased region" description="Polar residues" evidence="1">
    <location>
        <begin position="8"/>
        <end position="21"/>
    </location>
</feature>
<dbReference type="EMBL" id="QGMK01000935">
    <property type="protein sequence ID" value="TVY75842.1"/>
    <property type="molecule type" value="Genomic_DNA"/>
</dbReference>
<feature type="transmembrane region" description="Helical" evidence="2">
    <location>
        <begin position="286"/>
        <end position="305"/>
    </location>
</feature>
<protein>
    <submittedName>
        <fullName evidence="3">Uncharacterized protein</fullName>
    </submittedName>
</protein>
<dbReference type="InterPro" id="IPR018750">
    <property type="entry name" value="DUF2306_membrane"/>
</dbReference>
<evidence type="ECO:0000256" key="2">
    <source>
        <dbReference type="SAM" id="Phobius"/>
    </source>
</evidence>
<sequence length="352" mass="39687">MAERKEVMTTSESSIAGSGPQDIQTKVPKSIYQKIYNFFGFSKAYNFNLWVIFAGAMFGFSLSRLEFLNYDGNFSKNTNPGYWYSLHAGSYRVGMIMHLATVLPAGLLMVLQFVPKIRHRYIMFHRINGYLLILLLVLTNVGAMIVLRHNDSGTRMGAQTAEGFLVIITMISMGLAYWNIKRLQIDQHRAWMLRAMFYFGTIITTRIFVRTTAVAIGHIGNYYQVWTCDKIDFTYKQFGFSGILALKYPQCLIPGGTLDGRVVVKAEDTMTAPENGGAGGALAFEFGLWLSVALHIIGVEIYLSLTPRESKRLRQVSYERQLAAGFKNPGNSGTTVQRWGDAEDWEPTKIEQ</sequence>
<reference evidence="3 4" key="1">
    <citation type="submission" date="2018-05" db="EMBL/GenBank/DDBJ databases">
        <title>Genome sequencing and assembly of the regulated plant pathogen Lachnellula willkommii and related sister species for the development of diagnostic species identification markers.</title>
        <authorList>
            <person name="Giroux E."/>
            <person name="Bilodeau G."/>
        </authorList>
    </citation>
    <scope>NUCLEOTIDE SEQUENCE [LARGE SCALE GENOMIC DNA]</scope>
    <source>
        <strain evidence="3 4">CBS 268.59</strain>
    </source>
</reference>
<feature type="transmembrane region" description="Helical" evidence="2">
    <location>
        <begin position="127"/>
        <end position="147"/>
    </location>
</feature>
<dbReference type="Proteomes" id="UP000469558">
    <property type="component" value="Unassembled WGS sequence"/>
</dbReference>
<feature type="region of interest" description="Disordered" evidence="1">
    <location>
        <begin position="327"/>
        <end position="352"/>
    </location>
</feature>
<feature type="transmembrane region" description="Helical" evidence="2">
    <location>
        <begin position="44"/>
        <end position="62"/>
    </location>
</feature>
<evidence type="ECO:0000256" key="1">
    <source>
        <dbReference type="SAM" id="MobiDB-lite"/>
    </source>
</evidence>
<keyword evidence="2" id="KW-0472">Membrane</keyword>
<feature type="transmembrane region" description="Helical" evidence="2">
    <location>
        <begin position="159"/>
        <end position="179"/>
    </location>
</feature>
<feature type="transmembrane region" description="Helical" evidence="2">
    <location>
        <begin position="191"/>
        <end position="209"/>
    </location>
</feature>
<evidence type="ECO:0000313" key="4">
    <source>
        <dbReference type="Proteomes" id="UP000469558"/>
    </source>
</evidence>
<keyword evidence="2" id="KW-0812">Transmembrane</keyword>
<dbReference type="Pfam" id="PF10067">
    <property type="entry name" value="DUF2306"/>
    <property type="match status" value="1"/>
</dbReference>
<feature type="region of interest" description="Disordered" evidence="1">
    <location>
        <begin position="1"/>
        <end position="21"/>
    </location>
</feature>
<accession>A0A8T9C1K0</accession>